<feature type="transmembrane region" description="Helical" evidence="6">
    <location>
        <begin position="85"/>
        <end position="104"/>
    </location>
</feature>
<reference evidence="7" key="2">
    <citation type="submission" date="2020-09" db="EMBL/GenBank/DDBJ databases">
        <authorList>
            <person name="Sun Q."/>
            <person name="Kim S."/>
        </authorList>
    </citation>
    <scope>NUCLEOTIDE SEQUENCE</scope>
    <source>
        <strain evidence="7">KCTC 42650</strain>
    </source>
</reference>
<organism evidence="7 8">
    <name type="scientific">Seohaeicola zhoushanensis</name>
    <dbReference type="NCBI Taxonomy" id="1569283"/>
    <lineage>
        <taxon>Bacteria</taxon>
        <taxon>Pseudomonadati</taxon>
        <taxon>Pseudomonadota</taxon>
        <taxon>Alphaproteobacteria</taxon>
        <taxon>Rhodobacterales</taxon>
        <taxon>Roseobacteraceae</taxon>
        <taxon>Seohaeicola</taxon>
    </lineage>
</organism>
<dbReference type="GO" id="GO:0015658">
    <property type="term" value="F:branched-chain amino acid transmembrane transporter activity"/>
    <property type="evidence" value="ECO:0007669"/>
    <property type="project" value="InterPro"/>
</dbReference>
<reference evidence="7" key="1">
    <citation type="journal article" date="2014" name="Int. J. Syst. Evol. Microbiol.">
        <title>Complete genome sequence of Corynebacterium casei LMG S-19264T (=DSM 44701T), isolated from a smear-ripened cheese.</title>
        <authorList>
            <consortium name="US DOE Joint Genome Institute (JGI-PGF)"/>
            <person name="Walter F."/>
            <person name="Albersmeier A."/>
            <person name="Kalinowski J."/>
            <person name="Ruckert C."/>
        </authorList>
    </citation>
    <scope>NUCLEOTIDE SEQUENCE</scope>
    <source>
        <strain evidence="7">KCTC 42650</strain>
    </source>
</reference>
<dbReference type="InterPro" id="IPR043428">
    <property type="entry name" value="LivM-like"/>
</dbReference>
<dbReference type="RefSeq" id="WP_189682773.1">
    <property type="nucleotide sequence ID" value="NZ_BNCJ01000031.1"/>
</dbReference>
<protein>
    <submittedName>
        <fullName evidence="7">Branched-chain amino acid ABC transporter permease</fullName>
    </submittedName>
</protein>
<keyword evidence="5 6" id="KW-0472">Membrane</keyword>
<sequence>MTSFPTRILGDLAVPLAGLILLALYPSQQAFLAQIAITAILVLSLDLVVGFAGLATLGHAAMFGAGAYAAGLYALHVWSEPLTGLIAGALAGAVVAGATALMLMRAHGLTFLMMTVAISQVLYEIVSKARDVTGGDDGLFGFTMQPVLGVWEFDFFGKLAFWYSLAVLWIVFVLLRRLMVTPFGQTVRAIRDDAGRVGSLGGRVYRHRVVVYTLSGGIAGLAGALSAQTVQVVGLSSLSVTYSAEILVMLVLGGTGRLWGALVGTLVFTVIHHYAASIDPVRWMLFIGLILVVIVLFLPGGLTRGIALIHAWLTGRRAP</sequence>
<evidence type="ECO:0000256" key="1">
    <source>
        <dbReference type="ARBA" id="ARBA00004651"/>
    </source>
</evidence>
<feature type="transmembrane region" description="Helical" evidence="6">
    <location>
        <begin position="209"/>
        <end position="227"/>
    </location>
</feature>
<evidence type="ECO:0000256" key="4">
    <source>
        <dbReference type="ARBA" id="ARBA00022989"/>
    </source>
</evidence>
<feature type="transmembrane region" description="Helical" evidence="6">
    <location>
        <begin position="31"/>
        <end position="54"/>
    </location>
</feature>
<feature type="transmembrane region" description="Helical" evidence="6">
    <location>
        <begin position="61"/>
        <end position="79"/>
    </location>
</feature>
<feature type="transmembrane region" description="Helical" evidence="6">
    <location>
        <begin position="155"/>
        <end position="175"/>
    </location>
</feature>
<evidence type="ECO:0000256" key="5">
    <source>
        <dbReference type="ARBA" id="ARBA00023136"/>
    </source>
</evidence>
<evidence type="ECO:0000313" key="8">
    <source>
        <dbReference type="Proteomes" id="UP000626220"/>
    </source>
</evidence>
<evidence type="ECO:0000256" key="6">
    <source>
        <dbReference type="SAM" id="Phobius"/>
    </source>
</evidence>
<evidence type="ECO:0000313" key="7">
    <source>
        <dbReference type="EMBL" id="GHF72291.1"/>
    </source>
</evidence>
<comment type="subcellular location">
    <subcellularLocation>
        <location evidence="1">Cell membrane</location>
        <topology evidence="1">Multi-pass membrane protein</topology>
    </subcellularLocation>
</comment>
<keyword evidence="3 6" id="KW-0812">Transmembrane</keyword>
<evidence type="ECO:0000256" key="3">
    <source>
        <dbReference type="ARBA" id="ARBA00022692"/>
    </source>
</evidence>
<gene>
    <name evidence="7" type="ORF">GCM10017056_49080</name>
</gene>
<dbReference type="PANTHER" id="PTHR30482">
    <property type="entry name" value="HIGH-AFFINITY BRANCHED-CHAIN AMINO ACID TRANSPORT SYSTEM PERMEASE"/>
    <property type="match status" value="1"/>
</dbReference>
<dbReference type="Proteomes" id="UP000626220">
    <property type="component" value="Unassembled WGS sequence"/>
</dbReference>
<feature type="transmembrane region" description="Helical" evidence="6">
    <location>
        <begin position="283"/>
        <end position="313"/>
    </location>
</feature>
<dbReference type="GO" id="GO:0005886">
    <property type="term" value="C:plasma membrane"/>
    <property type="evidence" value="ECO:0007669"/>
    <property type="project" value="UniProtKB-SubCell"/>
</dbReference>
<accession>A0A8J3H3D5</accession>
<dbReference type="Pfam" id="PF02653">
    <property type="entry name" value="BPD_transp_2"/>
    <property type="match status" value="1"/>
</dbReference>
<feature type="transmembrane region" description="Helical" evidence="6">
    <location>
        <begin position="7"/>
        <end position="25"/>
    </location>
</feature>
<keyword evidence="8" id="KW-1185">Reference proteome</keyword>
<keyword evidence="2" id="KW-1003">Cell membrane</keyword>
<dbReference type="PANTHER" id="PTHR30482:SF17">
    <property type="entry name" value="ABC TRANSPORTER ATP-BINDING PROTEIN"/>
    <property type="match status" value="1"/>
</dbReference>
<keyword evidence="4 6" id="KW-1133">Transmembrane helix</keyword>
<comment type="caution">
    <text evidence="7">The sequence shown here is derived from an EMBL/GenBank/DDBJ whole genome shotgun (WGS) entry which is preliminary data.</text>
</comment>
<proteinExistence type="predicted"/>
<evidence type="ECO:0000256" key="2">
    <source>
        <dbReference type="ARBA" id="ARBA00022475"/>
    </source>
</evidence>
<dbReference type="EMBL" id="BNCJ01000031">
    <property type="protein sequence ID" value="GHF72291.1"/>
    <property type="molecule type" value="Genomic_DNA"/>
</dbReference>
<dbReference type="AlphaFoldDB" id="A0A8J3H3D5"/>
<dbReference type="CDD" id="cd06581">
    <property type="entry name" value="TM_PBP1_LivM_like"/>
    <property type="match status" value="1"/>
</dbReference>
<dbReference type="InterPro" id="IPR001851">
    <property type="entry name" value="ABC_transp_permease"/>
</dbReference>
<name>A0A8J3H3D5_9RHOB</name>
<feature type="transmembrane region" description="Helical" evidence="6">
    <location>
        <begin position="247"/>
        <end position="271"/>
    </location>
</feature>